<dbReference type="InParanoid" id="A0A420WK03"/>
<comment type="subcellular location">
    <subcellularLocation>
        <location evidence="4">Cytoplasm</location>
    </subcellularLocation>
</comment>
<dbReference type="GO" id="GO:0008914">
    <property type="term" value="F:leucyl-tRNA--protein transferase activity"/>
    <property type="evidence" value="ECO:0007669"/>
    <property type="project" value="UniProtKB-UniRule"/>
</dbReference>
<name>A0A420WK03_9PROT</name>
<dbReference type="Gene3D" id="3.40.630.70">
    <property type="entry name" value="Leucyl/phenylalanyl-tRNA-protein transferase, C-terminal domain"/>
    <property type="match status" value="1"/>
</dbReference>
<dbReference type="EMBL" id="RBII01000001">
    <property type="protein sequence ID" value="RKQ71361.1"/>
    <property type="molecule type" value="Genomic_DNA"/>
</dbReference>
<keyword evidence="2 4" id="KW-0808">Transferase</keyword>
<dbReference type="FunCoup" id="A0A420WK03">
    <property type="interactions" value="251"/>
</dbReference>
<dbReference type="InterPro" id="IPR042203">
    <property type="entry name" value="Leu/Phe-tRNA_Trfase_C"/>
</dbReference>
<dbReference type="GO" id="GO:0005737">
    <property type="term" value="C:cytoplasm"/>
    <property type="evidence" value="ECO:0007669"/>
    <property type="project" value="UniProtKB-SubCell"/>
</dbReference>
<dbReference type="InterPro" id="IPR016181">
    <property type="entry name" value="Acyl_CoA_acyltransferase"/>
</dbReference>
<protein>
    <recommendedName>
        <fullName evidence="4">Leucyl/phenylalanyl-tRNA--protein transferase</fullName>
        <ecNumber evidence="4">2.3.2.6</ecNumber>
    </recommendedName>
    <alternativeName>
        <fullName evidence="4">L/F-transferase</fullName>
    </alternativeName>
    <alternativeName>
        <fullName evidence="4">Leucyltransferase</fullName>
    </alternativeName>
    <alternativeName>
        <fullName evidence="4">Phenyalanyltransferase</fullName>
    </alternativeName>
</protein>
<dbReference type="OrthoDB" id="9790282at2"/>
<comment type="catalytic activity">
    <reaction evidence="4">
        <text>L-phenylalanyl-tRNA(Phe) + an N-terminal L-alpha-aminoacyl-[protein] = an N-terminal L-phenylalanyl-L-alpha-aminoacyl-[protein] + tRNA(Phe)</text>
        <dbReference type="Rhea" id="RHEA:43632"/>
        <dbReference type="Rhea" id="RHEA-COMP:9668"/>
        <dbReference type="Rhea" id="RHEA-COMP:9699"/>
        <dbReference type="Rhea" id="RHEA-COMP:10636"/>
        <dbReference type="Rhea" id="RHEA-COMP:10637"/>
        <dbReference type="ChEBI" id="CHEBI:78442"/>
        <dbReference type="ChEBI" id="CHEBI:78531"/>
        <dbReference type="ChEBI" id="CHEBI:78597"/>
        <dbReference type="ChEBI" id="CHEBI:83561"/>
        <dbReference type="EC" id="2.3.2.6"/>
    </reaction>
</comment>
<dbReference type="HAMAP" id="MF_00688">
    <property type="entry name" value="Leu_Phe_trans"/>
    <property type="match status" value="1"/>
</dbReference>
<accession>A0A420WK03</accession>
<evidence type="ECO:0000313" key="5">
    <source>
        <dbReference type="EMBL" id="RKQ71361.1"/>
    </source>
</evidence>
<evidence type="ECO:0000256" key="1">
    <source>
        <dbReference type="ARBA" id="ARBA00022490"/>
    </source>
</evidence>
<reference evidence="5 6" key="1">
    <citation type="submission" date="2018-10" db="EMBL/GenBank/DDBJ databases">
        <title>Genomic Encyclopedia of Type Strains, Phase IV (KMG-IV): sequencing the most valuable type-strain genomes for metagenomic binning, comparative biology and taxonomic classification.</title>
        <authorList>
            <person name="Goeker M."/>
        </authorList>
    </citation>
    <scope>NUCLEOTIDE SEQUENCE [LARGE SCALE GENOMIC DNA]</scope>
    <source>
        <strain evidence="5 6">DSM 22008</strain>
    </source>
</reference>
<keyword evidence="1 4" id="KW-0963">Cytoplasm</keyword>
<dbReference type="SUPFAM" id="SSF55729">
    <property type="entry name" value="Acyl-CoA N-acyltransferases (Nat)"/>
    <property type="match status" value="1"/>
</dbReference>
<dbReference type="GO" id="GO:0030163">
    <property type="term" value="P:protein catabolic process"/>
    <property type="evidence" value="ECO:0007669"/>
    <property type="project" value="UniProtKB-UniRule"/>
</dbReference>
<evidence type="ECO:0000256" key="4">
    <source>
        <dbReference type="HAMAP-Rule" id="MF_00688"/>
    </source>
</evidence>
<comment type="similarity">
    <text evidence="4">Belongs to the L/F-transferase family.</text>
</comment>
<dbReference type="NCBIfam" id="TIGR00667">
    <property type="entry name" value="aat"/>
    <property type="match status" value="1"/>
</dbReference>
<comment type="function">
    <text evidence="4">Functions in the N-end rule pathway of protein degradation where it conjugates Leu, Phe and, less efficiently, Met from aminoacyl-tRNAs to the N-termini of proteins containing an N-terminal arginine or lysine.</text>
</comment>
<dbReference type="RefSeq" id="WP_121099139.1">
    <property type="nucleotide sequence ID" value="NZ_RBII01000001.1"/>
</dbReference>
<dbReference type="Proteomes" id="UP000282211">
    <property type="component" value="Unassembled WGS sequence"/>
</dbReference>
<dbReference type="PANTHER" id="PTHR30098">
    <property type="entry name" value="LEUCYL/PHENYLALANYL-TRNA--PROTEIN TRANSFERASE"/>
    <property type="match status" value="1"/>
</dbReference>
<sequence length="212" mass="23670">MTETTHLNSAVEALLQCYKDGVFPMSDSRDDTSVFVLDPELRGVIPLDGLHISKSLRKFMRKSDWTVRYNADFASVIELCAELAEDRKDTWISFGLESLYIALHEKGYAYSVAVYEDDKLIGGLYGVSIGAAFFGESMVSRRTNASKVALVGLVKALNQQGYQLLDTQFLTPHLASLGGIEIPRRIYQKHLKQALQSEAKFQTGNIDVRTLI</sequence>
<comment type="catalytic activity">
    <reaction evidence="4">
        <text>N-terminal L-lysyl-[protein] + L-leucyl-tRNA(Leu) = N-terminal L-leucyl-L-lysyl-[protein] + tRNA(Leu) + H(+)</text>
        <dbReference type="Rhea" id="RHEA:12340"/>
        <dbReference type="Rhea" id="RHEA-COMP:9613"/>
        <dbReference type="Rhea" id="RHEA-COMP:9622"/>
        <dbReference type="Rhea" id="RHEA-COMP:12670"/>
        <dbReference type="Rhea" id="RHEA-COMP:12671"/>
        <dbReference type="ChEBI" id="CHEBI:15378"/>
        <dbReference type="ChEBI" id="CHEBI:65249"/>
        <dbReference type="ChEBI" id="CHEBI:78442"/>
        <dbReference type="ChEBI" id="CHEBI:78494"/>
        <dbReference type="ChEBI" id="CHEBI:133043"/>
        <dbReference type="EC" id="2.3.2.6"/>
    </reaction>
</comment>
<dbReference type="Pfam" id="PF03588">
    <property type="entry name" value="Leu_Phe_trans"/>
    <property type="match status" value="1"/>
</dbReference>
<gene>
    <name evidence="4" type="primary">aat</name>
    <name evidence="5" type="ORF">DES40_0676</name>
</gene>
<evidence type="ECO:0000256" key="2">
    <source>
        <dbReference type="ARBA" id="ARBA00022679"/>
    </source>
</evidence>
<keyword evidence="6" id="KW-1185">Reference proteome</keyword>
<evidence type="ECO:0000313" key="6">
    <source>
        <dbReference type="Proteomes" id="UP000282211"/>
    </source>
</evidence>
<comment type="caution">
    <text evidence="5">The sequence shown here is derived from an EMBL/GenBank/DDBJ whole genome shotgun (WGS) entry which is preliminary data.</text>
</comment>
<organism evidence="5 6">
    <name type="scientific">Litorimonas taeanensis</name>
    <dbReference type="NCBI Taxonomy" id="568099"/>
    <lineage>
        <taxon>Bacteria</taxon>
        <taxon>Pseudomonadati</taxon>
        <taxon>Pseudomonadota</taxon>
        <taxon>Alphaproteobacteria</taxon>
        <taxon>Maricaulales</taxon>
        <taxon>Robiginitomaculaceae</taxon>
    </lineage>
</organism>
<proteinExistence type="inferred from homology"/>
<evidence type="ECO:0000256" key="3">
    <source>
        <dbReference type="ARBA" id="ARBA00023315"/>
    </source>
</evidence>
<dbReference type="InterPro" id="IPR004616">
    <property type="entry name" value="Leu/Phe-tRNA_Trfase"/>
</dbReference>
<dbReference type="AlphaFoldDB" id="A0A420WK03"/>
<comment type="catalytic activity">
    <reaction evidence="4">
        <text>N-terminal L-arginyl-[protein] + L-leucyl-tRNA(Leu) = N-terminal L-leucyl-L-arginyl-[protein] + tRNA(Leu) + H(+)</text>
        <dbReference type="Rhea" id="RHEA:50416"/>
        <dbReference type="Rhea" id="RHEA-COMP:9613"/>
        <dbReference type="Rhea" id="RHEA-COMP:9622"/>
        <dbReference type="Rhea" id="RHEA-COMP:12672"/>
        <dbReference type="Rhea" id="RHEA-COMP:12673"/>
        <dbReference type="ChEBI" id="CHEBI:15378"/>
        <dbReference type="ChEBI" id="CHEBI:64719"/>
        <dbReference type="ChEBI" id="CHEBI:78442"/>
        <dbReference type="ChEBI" id="CHEBI:78494"/>
        <dbReference type="ChEBI" id="CHEBI:133044"/>
        <dbReference type="EC" id="2.3.2.6"/>
    </reaction>
</comment>
<dbReference type="PANTHER" id="PTHR30098:SF2">
    <property type="entry name" value="LEUCYL_PHENYLALANYL-TRNA--PROTEIN TRANSFERASE"/>
    <property type="match status" value="1"/>
</dbReference>
<dbReference type="EC" id="2.3.2.6" evidence="4"/>
<keyword evidence="3 4" id="KW-0012">Acyltransferase</keyword>